<dbReference type="InterPro" id="IPR050109">
    <property type="entry name" value="HTH-type_TetR-like_transc_reg"/>
</dbReference>
<protein>
    <submittedName>
        <fullName evidence="4">TetR/AcrR family transcriptional regulator</fullName>
    </submittedName>
</protein>
<dbReference type="InterPro" id="IPR001647">
    <property type="entry name" value="HTH_TetR"/>
</dbReference>
<keyword evidence="1 2" id="KW-0238">DNA-binding</keyword>
<dbReference type="Pfam" id="PF00440">
    <property type="entry name" value="TetR_N"/>
    <property type="match status" value="1"/>
</dbReference>
<dbReference type="RefSeq" id="WP_190267006.1">
    <property type="nucleotide sequence ID" value="NZ_BAABAD010000004.1"/>
</dbReference>
<organism evidence="4 5">
    <name type="scientific">Gordonia hankookensis</name>
    <dbReference type="NCBI Taxonomy" id="589403"/>
    <lineage>
        <taxon>Bacteria</taxon>
        <taxon>Bacillati</taxon>
        <taxon>Actinomycetota</taxon>
        <taxon>Actinomycetes</taxon>
        <taxon>Mycobacteriales</taxon>
        <taxon>Gordoniaceae</taxon>
        <taxon>Gordonia</taxon>
    </lineage>
</organism>
<evidence type="ECO:0000313" key="4">
    <source>
        <dbReference type="EMBL" id="MBD1320315.1"/>
    </source>
</evidence>
<dbReference type="Proteomes" id="UP000602395">
    <property type="component" value="Unassembled WGS sequence"/>
</dbReference>
<feature type="DNA-binding region" description="H-T-H motif" evidence="2">
    <location>
        <begin position="39"/>
        <end position="58"/>
    </location>
</feature>
<evidence type="ECO:0000256" key="2">
    <source>
        <dbReference type="PROSITE-ProRule" id="PRU00335"/>
    </source>
</evidence>
<dbReference type="InterPro" id="IPR036271">
    <property type="entry name" value="Tet_transcr_reg_TetR-rel_C_sf"/>
</dbReference>
<dbReference type="PANTHER" id="PTHR30055">
    <property type="entry name" value="HTH-TYPE TRANSCRIPTIONAL REGULATOR RUTR"/>
    <property type="match status" value="1"/>
</dbReference>
<feature type="domain" description="HTH tetR-type" evidence="3">
    <location>
        <begin position="16"/>
        <end position="76"/>
    </location>
</feature>
<name>A0ABR7WBY1_9ACTN</name>
<dbReference type="SUPFAM" id="SSF46689">
    <property type="entry name" value="Homeodomain-like"/>
    <property type="match status" value="1"/>
</dbReference>
<keyword evidence="5" id="KW-1185">Reference proteome</keyword>
<evidence type="ECO:0000256" key="1">
    <source>
        <dbReference type="ARBA" id="ARBA00023125"/>
    </source>
</evidence>
<gene>
    <name evidence="4" type="ORF">IDF66_12040</name>
</gene>
<evidence type="ECO:0000313" key="5">
    <source>
        <dbReference type="Proteomes" id="UP000602395"/>
    </source>
</evidence>
<dbReference type="EMBL" id="JACWMS010000002">
    <property type="protein sequence ID" value="MBD1320315.1"/>
    <property type="molecule type" value="Genomic_DNA"/>
</dbReference>
<dbReference type="InterPro" id="IPR009057">
    <property type="entry name" value="Homeodomain-like_sf"/>
</dbReference>
<dbReference type="Gene3D" id="1.10.357.10">
    <property type="entry name" value="Tetracycline Repressor, domain 2"/>
    <property type="match status" value="1"/>
</dbReference>
<dbReference type="SUPFAM" id="SSF48498">
    <property type="entry name" value="Tetracyclin repressor-like, C-terminal domain"/>
    <property type="match status" value="1"/>
</dbReference>
<dbReference type="PANTHER" id="PTHR30055:SF226">
    <property type="entry name" value="HTH-TYPE TRANSCRIPTIONAL REGULATOR PKSA"/>
    <property type="match status" value="1"/>
</dbReference>
<dbReference type="PROSITE" id="PS50977">
    <property type="entry name" value="HTH_TETR_2"/>
    <property type="match status" value="1"/>
</dbReference>
<proteinExistence type="predicted"/>
<accession>A0ABR7WBY1</accession>
<sequence length="212" mass="23564">MAQRSYRGRTVEERQSERRDRFMSAALDVFGTSGYDRGTVSAICAAAKLSRRQFYELFDTREDLLIAAYDMIHGEARYAVLEAFADVDAEAGIEERTRAAVGAFFDSVATDPRRMRIAFVEVGGVSSRVEAHRVQAREQWTEFFSAAAAEFTGLSESEFGFTYEAAAFIGALTEAGRLWASSQHRPDRDTVVEMLVGIILSFAAGRSTPEDR</sequence>
<comment type="caution">
    <text evidence="4">The sequence shown here is derived from an EMBL/GenBank/DDBJ whole genome shotgun (WGS) entry which is preliminary data.</text>
</comment>
<evidence type="ECO:0000259" key="3">
    <source>
        <dbReference type="PROSITE" id="PS50977"/>
    </source>
</evidence>
<reference evidence="4 5" key="1">
    <citation type="submission" date="2020-09" db="EMBL/GenBank/DDBJ databases">
        <title>Novel species in genus Gordonia.</title>
        <authorList>
            <person name="Zhang G."/>
        </authorList>
    </citation>
    <scope>NUCLEOTIDE SEQUENCE [LARGE SCALE GENOMIC DNA]</scope>
    <source>
        <strain evidence="4 5">ON-33</strain>
    </source>
</reference>